<dbReference type="InterPro" id="IPR043519">
    <property type="entry name" value="NT_sf"/>
</dbReference>
<dbReference type="SUPFAM" id="SSF81301">
    <property type="entry name" value="Nucleotidyltransferase"/>
    <property type="match status" value="1"/>
</dbReference>
<dbReference type="SUPFAM" id="SSF81631">
    <property type="entry name" value="PAP/OAS1 substrate-binding domain"/>
    <property type="match status" value="1"/>
</dbReference>
<feature type="compositionally biased region" description="Polar residues" evidence="1">
    <location>
        <begin position="464"/>
        <end position="473"/>
    </location>
</feature>
<evidence type="ECO:0000259" key="2">
    <source>
        <dbReference type="Pfam" id="PF22600"/>
    </source>
</evidence>
<dbReference type="CDD" id="cd05402">
    <property type="entry name" value="NT_PAP_TUTase"/>
    <property type="match status" value="1"/>
</dbReference>
<feature type="region of interest" description="Disordered" evidence="1">
    <location>
        <begin position="403"/>
        <end position="479"/>
    </location>
</feature>
<feature type="compositionally biased region" description="Pro residues" evidence="1">
    <location>
        <begin position="702"/>
        <end position="714"/>
    </location>
</feature>
<organism evidence="3 4">
    <name type="scientific">Edaphochlamys debaryana</name>
    <dbReference type="NCBI Taxonomy" id="47281"/>
    <lineage>
        <taxon>Eukaryota</taxon>
        <taxon>Viridiplantae</taxon>
        <taxon>Chlorophyta</taxon>
        <taxon>core chlorophytes</taxon>
        <taxon>Chlorophyceae</taxon>
        <taxon>CS clade</taxon>
        <taxon>Chlamydomonadales</taxon>
        <taxon>Chlamydomonadales incertae sedis</taxon>
        <taxon>Edaphochlamys</taxon>
    </lineage>
</organism>
<dbReference type="OrthoDB" id="2274644at2759"/>
<dbReference type="Gene3D" id="1.10.1410.10">
    <property type="match status" value="1"/>
</dbReference>
<name>A0A835Y0G5_9CHLO</name>
<feature type="compositionally biased region" description="Basic and acidic residues" evidence="1">
    <location>
        <begin position="631"/>
        <end position="662"/>
    </location>
</feature>
<dbReference type="AlphaFoldDB" id="A0A835Y0G5"/>
<feature type="domain" description="Poly(A) RNA polymerase mitochondrial-like central palm" evidence="2">
    <location>
        <begin position="29"/>
        <end position="187"/>
    </location>
</feature>
<sequence>MLRRLADRSVLSIFRPTRGLATNSLGDALEAVVKASAPCPKAREKRQALIDRIDSVLKDEFADAQRNQSLKDLRVVPFGSFLYAVTERSDLDLCITGSALKLSARRDSSGGNGADSDGKERQYVLLTRLPKASGNELLRRAARRLEAEPGLVAPGSMVRLLGARVPLLKFRSPQGVDVDLSLGSALGSPLKAWAVAQVAAVHPAFMQLFTLVKVWAKAQCINDGAAHTFNSWCLTLLVMFHLQRTSPPLLPPLHALLHDTPPRPEEPRLLQRGEPPEALLGEVARRVESARQRYGSQPAPPLGPLLLDFTEASGRLLRAALERQPPFDRPRRGLSVFYGDVRDVRPGPLQESMLYVEDPFDATDNPARTFKRTNPAARCPPGTTLAFVTATFERTARLLRAHMHPHAPGQPPPAPGEQRAPSPAPPPSSAPAEAAGVTAAPPPLSSTSGVEQGAGAQPGPTSEAAVTSRSMPASTAPDDTLSGELAAAALDSPAGAAPGAAPRPATAAPGPSSEPGDPAAQLRSRSGAASRCGSGSDSDRASLAALLVHLFGTELLTRLPELSDSLLGAQAASWARAALALGRPASEVHEALLRQLGAADGFESFASFVRRHNIKVFNPEDFATPEEVEDWAQKRAERQRARREERGRSRADPSKRQAEKRTGPVATAEAPASEPSSTQPGPPGPTSKPRQARAGPTAPTTAPRPRPRLIPPAPASRIPQRPTPWEEDWGPDEAPLATAAALGLGQRSGLPGVAAGAGPRPRAVREAAEVMSIMAAAAAAADAMAREEPTSAAGGGAGGATGEASGVLVLKG</sequence>
<keyword evidence="4" id="KW-1185">Reference proteome</keyword>
<accession>A0A835Y0G5</accession>
<dbReference type="EMBL" id="JAEHOE010000045">
    <property type="protein sequence ID" value="KAG2492368.1"/>
    <property type="molecule type" value="Genomic_DNA"/>
</dbReference>
<evidence type="ECO:0000256" key="1">
    <source>
        <dbReference type="SAM" id="MobiDB-lite"/>
    </source>
</evidence>
<reference evidence="3" key="1">
    <citation type="journal article" date="2020" name="bioRxiv">
        <title>Comparative genomics of Chlamydomonas.</title>
        <authorList>
            <person name="Craig R.J."/>
            <person name="Hasan A.R."/>
            <person name="Ness R.W."/>
            <person name="Keightley P.D."/>
        </authorList>
    </citation>
    <scope>NUCLEOTIDE SEQUENCE</scope>
    <source>
        <strain evidence="3">CCAP 11/70</strain>
    </source>
</reference>
<dbReference type="Proteomes" id="UP000612055">
    <property type="component" value="Unassembled WGS sequence"/>
</dbReference>
<feature type="compositionally biased region" description="Low complexity" evidence="1">
    <location>
        <begin position="687"/>
        <end position="701"/>
    </location>
</feature>
<proteinExistence type="predicted"/>
<evidence type="ECO:0000313" key="4">
    <source>
        <dbReference type="Proteomes" id="UP000612055"/>
    </source>
</evidence>
<comment type="caution">
    <text evidence="3">The sequence shown here is derived from an EMBL/GenBank/DDBJ whole genome shotgun (WGS) entry which is preliminary data.</text>
</comment>
<feature type="compositionally biased region" description="Low complexity" evidence="1">
    <location>
        <begin position="493"/>
        <end position="513"/>
    </location>
</feature>
<feature type="compositionally biased region" description="Low complexity" evidence="1">
    <location>
        <begin position="523"/>
        <end position="535"/>
    </location>
</feature>
<evidence type="ECO:0000313" key="3">
    <source>
        <dbReference type="EMBL" id="KAG2492368.1"/>
    </source>
</evidence>
<feature type="region of interest" description="Disordered" evidence="1">
    <location>
        <begin position="628"/>
        <end position="732"/>
    </location>
</feature>
<dbReference type="PANTHER" id="PTHR12271">
    <property type="entry name" value="POLY A POLYMERASE CID PAP -RELATED"/>
    <property type="match status" value="1"/>
</dbReference>
<dbReference type="GO" id="GO:0016779">
    <property type="term" value="F:nucleotidyltransferase activity"/>
    <property type="evidence" value="ECO:0007669"/>
    <property type="project" value="TreeGrafter"/>
</dbReference>
<feature type="compositionally biased region" description="Low complexity" evidence="1">
    <location>
        <begin position="666"/>
        <end position="679"/>
    </location>
</feature>
<dbReference type="InterPro" id="IPR054708">
    <property type="entry name" value="MTPAP-like_central"/>
</dbReference>
<dbReference type="PANTHER" id="PTHR12271:SF123">
    <property type="entry name" value="PROTEIN HESO1"/>
    <property type="match status" value="1"/>
</dbReference>
<protein>
    <recommendedName>
        <fullName evidence="2">Poly(A) RNA polymerase mitochondrial-like central palm domain-containing protein</fullName>
    </recommendedName>
</protein>
<feature type="region of interest" description="Disordered" evidence="1">
    <location>
        <begin position="493"/>
        <end position="535"/>
    </location>
</feature>
<feature type="region of interest" description="Disordered" evidence="1">
    <location>
        <begin position="789"/>
        <end position="812"/>
    </location>
</feature>
<dbReference type="Pfam" id="PF22600">
    <property type="entry name" value="MTPAP-like_central"/>
    <property type="match status" value="1"/>
</dbReference>
<dbReference type="Gene3D" id="3.30.460.10">
    <property type="entry name" value="Beta Polymerase, domain 2"/>
    <property type="match status" value="1"/>
</dbReference>
<gene>
    <name evidence="3" type="ORF">HYH03_009316</name>
</gene>
<dbReference type="GO" id="GO:0031123">
    <property type="term" value="P:RNA 3'-end processing"/>
    <property type="evidence" value="ECO:0007669"/>
    <property type="project" value="TreeGrafter"/>
</dbReference>
<feature type="compositionally biased region" description="Low complexity" evidence="1">
    <location>
        <begin position="430"/>
        <end position="439"/>
    </location>
</feature>